<protein>
    <submittedName>
        <fullName evidence="4">Lytic murein transglycosylase</fullName>
    </submittedName>
</protein>
<evidence type="ECO:0000259" key="3">
    <source>
        <dbReference type="Pfam" id="PF13406"/>
    </source>
</evidence>
<evidence type="ECO:0000313" key="5">
    <source>
        <dbReference type="Proteomes" id="UP000322080"/>
    </source>
</evidence>
<dbReference type="Proteomes" id="UP000322080">
    <property type="component" value="Unassembled WGS sequence"/>
</dbReference>
<dbReference type="InterPro" id="IPR036366">
    <property type="entry name" value="PGBDSf"/>
</dbReference>
<dbReference type="GO" id="GO:0008933">
    <property type="term" value="F:peptidoglycan lytic transglycosylase activity"/>
    <property type="evidence" value="ECO:0007669"/>
    <property type="project" value="TreeGrafter"/>
</dbReference>
<gene>
    <name evidence="4" type="ORF">FVF75_14480</name>
</gene>
<dbReference type="InterPro" id="IPR002477">
    <property type="entry name" value="Peptidoglycan-bd-like"/>
</dbReference>
<dbReference type="InterPro" id="IPR031304">
    <property type="entry name" value="SLT_2"/>
</dbReference>
<dbReference type="PANTHER" id="PTHR30163">
    <property type="entry name" value="MEMBRANE-BOUND LYTIC MUREIN TRANSGLYCOSYLASE B"/>
    <property type="match status" value="1"/>
</dbReference>
<accession>A0A5D0REL0</accession>
<comment type="caution">
    <text evidence="4">The sequence shown here is derived from an EMBL/GenBank/DDBJ whole genome shotgun (WGS) entry which is preliminary data.</text>
</comment>
<dbReference type="SUPFAM" id="SSF53955">
    <property type="entry name" value="Lysozyme-like"/>
    <property type="match status" value="1"/>
</dbReference>
<dbReference type="Pfam" id="PF13406">
    <property type="entry name" value="SLT_2"/>
    <property type="match status" value="1"/>
</dbReference>
<dbReference type="Gene3D" id="1.10.101.10">
    <property type="entry name" value="PGBD-like superfamily/PGBD"/>
    <property type="match status" value="1"/>
</dbReference>
<dbReference type="AlphaFoldDB" id="A0A5D0REL0"/>
<feature type="chain" id="PRO_5022805176" evidence="1">
    <location>
        <begin position="23"/>
        <end position="403"/>
    </location>
</feature>
<evidence type="ECO:0000256" key="1">
    <source>
        <dbReference type="SAM" id="SignalP"/>
    </source>
</evidence>
<feature type="signal peptide" evidence="1">
    <location>
        <begin position="1"/>
        <end position="22"/>
    </location>
</feature>
<feature type="domain" description="Peptidoglycan binding-like" evidence="2">
    <location>
        <begin position="347"/>
        <end position="396"/>
    </location>
</feature>
<dbReference type="InterPro" id="IPR011970">
    <property type="entry name" value="MltB_2"/>
</dbReference>
<reference evidence="4 5" key="1">
    <citation type="submission" date="2019-08" db="EMBL/GenBank/DDBJ databases">
        <title>Identification of a novel species of the genus Boseongicola.</title>
        <authorList>
            <person name="Zhang X.-Q."/>
        </authorList>
    </citation>
    <scope>NUCLEOTIDE SEQUENCE [LARGE SCALE GENOMIC DNA]</scope>
    <source>
        <strain evidence="4 5">HY14</strain>
    </source>
</reference>
<dbReference type="EMBL" id="VSIY01000014">
    <property type="protein sequence ID" value="TYB80037.1"/>
    <property type="molecule type" value="Genomic_DNA"/>
</dbReference>
<dbReference type="Gene3D" id="1.10.8.350">
    <property type="entry name" value="Bacterial muramidase"/>
    <property type="match status" value="1"/>
</dbReference>
<name>A0A5D0REL0_9RHOB</name>
<dbReference type="SUPFAM" id="SSF47090">
    <property type="entry name" value="PGBD-like"/>
    <property type="match status" value="1"/>
</dbReference>
<dbReference type="NCBIfam" id="TIGR02283">
    <property type="entry name" value="MltB_2"/>
    <property type="match status" value="1"/>
</dbReference>
<keyword evidence="1" id="KW-0732">Signal</keyword>
<feature type="domain" description="Transglycosylase SLT" evidence="3">
    <location>
        <begin position="39"/>
        <end position="328"/>
    </location>
</feature>
<dbReference type="RefSeq" id="WP_148379270.1">
    <property type="nucleotide sequence ID" value="NZ_VSIY01000014.1"/>
</dbReference>
<evidence type="ECO:0000313" key="4">
    <source>
        <dbReference type="EMBL" id="TYB80037.1"/>
    </source>
</evidence>
<dbReference type="InterPro" id="IPR043426">
    <property type="entry name" value="MltB-like"/>
</dbReference>
<keyword evidence="5" id="KW-1185">Reference proteome</keyword>
<dbReference type="InterPro" id="IPR036365">
    <property type="entry name" value="PGBD-like_sf"/>
</dbReference>
<dbReference type="GO" id="GO:0009253">
    <property type="term" value="P:peptidoglycan catabolic process"/>
    <property type="evidence" value="ECO:0007669"/>
    <property type="project" value="TreeGrafter"/>
</dbReference>
<dbReference type="InterPro" id="IPR023346">
    <property type="entry name" value="Lysozyme-like_dom_sf"/>
</dbReference>
<proteinExistence type="predicted"/>
<dbReference type="PANTHER" id="PTHR30163:SF8">
    <property type="entry name" value="LYTIC MUREIN TRANSGLYCOSYLASE"/>
    <property type="match status" value="1"/>
</dbReference>
<sequence>MRTLFSALIFAMLASVASVAQARTATAIPPPIVQCGGDFASYVGRMKQEALRRGHAPATVDAFFASVRFDQATINADRAQGIFNKGFVDFSRSLISQYRIDAGRSNLQKYRAVFDAVESRYGVSRGVLVAFWAFETDYGAFQGDFNTLNSLMTLGFDCRRPGLFQPQVFAALRLYEKGDFDPATTTGAWAGEIGMVQMLPGDILDSGVDGDGDGHVRLKSSAADALLSGANMLRKLGWRAGEPWIEEVILPQGFDYSKTGTHQKMRVGDWAAMGVQARDGQLAASGMSASVLVPQGHGGPAFIAYPNFDVYFEWNQSFTYVMTAAYFATRLEGAPVFNAGNPSPPLSGSQMRALQQKLQARGHDVGAIDGILGAGTRLAVQKEQMRLGLIADSWPTLELLNRL</sequence>
<organism evidence="4 5">
    <name type="scientific">Maritimibacter fusiformis</name>
    <dbReference type="NCBI Taxonomy" id="2603819"/>
    <lineage>
        <taxon>Bacteria</taxon>
        <taxon>Pseudomonadati</taxon>
        <taxon>Pseudomonadota</taxon>
        <taxon>Alphaproteobacteria</taxon>
        <taxon>Rhodobacterales</taxon>
        <taxon>Roseobacteraceae</taxon>
        <taxon>Maritimibacter</taxon>
    </lineage>
</organism>
<dbReference type="Gene3D" id="1.10.530.10">
    <property type="match status" value="1"/>
</dbReference>
<evidence type="ECO:0000259" key="2">
    <source>
        <dbReference type="Pfam" id="PF01471"/>
    </source>
</evidence>
<dbReference type="Pfam" id="PF01471">
    <property type="entry name" value="PG_binding_1"/>
    <property type="match status" value="1"/>
</dbReference>